<proteinExistence type="predicted"/>
<evidence type="ECO:0000313" key="1">
    <source>
        <dbReference type="EMBL" id="GAH22096.1"/>
    </source>
</evidence>
<accession>X1DMD4</accession>
<reference evidence="1" key="1">
    <citation type="journal article" date="2014" name="Front. Microbiol.">
        <title>High frequency of phylogenetically diverse reductive dehalogenase-homologous genes in deep subseafloor sedimentary metagenomes.</title>
        <authorList>
            <person name="Kawai M."/>
            <person name="Futagami T."/>
            <person name="Toyoda A."/>
            <person name="Takaki Y."/>
            <person name="Nishi S."/>
            <person name="Hori S."/>
            <person name="Arai W."/>
            <person name="Tsubouchi T."/>
            <person name="Morono Y."/>
            <person name="Uchiyama I."/>
            <person name="Ito T."/>
            <person name="Fujiyama A."/>
            <person name="Inagaki F."/>
            <person name="Takami H."/>
        </authorList>
    </citation>
    <scope>NUCLEOTIDE SEQUENCE</scope>
    <source>
        <strain evidence="1">Expedition CK06-06</strain>
    </source>
</reference>
<dbReference type="AlphaFoldDB" id="X1DMD4"/>
<comment type="caution">
    <text evidence="1">The sequence shown here is derived from an EMBL/GenBank/DDBJ whole genome shotgun (WGS) entry which is preliminary data.</text>
</comment>
<feature type="non-terminal residue" evidence="1">
    <location>
        <position position="1"/>
    </location>
</feature>
<gene>
    <name evidence="1" type="ORF">S01H4_65023</name>
</gene>
<name>X1DMD4_9ZZZZ</name>
<protein>
    <submittedName>
        <fullName evidence="1">Uncharacterized protein</fullName>
    </submittedName>
</protein>
<sequence length="44" mass="4917">SGTSGNYIKVYFPMDKENLPSQKGKILRVVANSEYKNGLWGVIN</sequence>
<dbReference type="EMBL" id="BART01039634">
    <property type="protein sequence ID" value="GAH22096.1"/>
    <property type="molecule type" value="Genomic_DNA"/>
</dbReference>
<organism evidence="1">
    <name type="scientific">marine sediment metagenome</name>
    <dbReference type="NCBI Taxonomy" id="412755"/>
    <lineage>
        <taxon>unclassified sequences</taxon>
        <taxon>metagenomes</taxon>
        <taxon>ecological metagenomes</taxon>
    </lineage>
</organism>